<protein>
    <submittedName>
        <fullName evidence="1">Uncharacterized protein</fullName>
    </submittedName>
</protein>
<proteinExistence type="predicted"/>
<name>A0AA39UCM5_9AGAR</name>
<dbReference type="AlphaFoldDB" id="A0AA39UCM5"/>
<evidence type="ECO:0000313" key="2">
    <source>
        <dbReference type="Proteomes" id="UP001175227"/>
    </source>
</evidence>
<dbReference type="Proteomes" id="UP001175227">
    <property type="component" value="Unassembled WGS sequence"/>
</dbReference>
<comment type="caution">
    <text evidence="1">The sequence shown here is derived from an EMBL/GenBank/DDBJ whole genome shotgun (WGS) entry which is preliminary data.</text>
</comment>
<reference evidence="1" key="1">
    <citation type="submission" date="2023-06" db="EMBL/GenBank/DDBJ databases">
        <authorList>
            <consortium name="Lawrence Berkeley National Laboratory"/>
            <person name="Ahrendt S."/>
            <person name="Sahu N."/>
            <person name="Indic B."/>
            <person name="Wong-Bajracharya J."/>
            <person name="Merenyi Z."/>
            <person name="Ke H.-M."/>
            <person name="Monk M."/>
            <person name="Kocsube S."/>
            <person name="Drula E."/>
            <person name="Lipzen A."/>
            <person name="Balint B."/>
            <person name="Henrissat B."/>
            <person name="Andreopoulos B."/>
            <person name="Martin F.M."/>
            <person name="Harder C.B."/>
            <person name="Rigling D."/>
            <person name="Ford K.L."/>
            <person name="Foster G.D."/>
            <person name="Pangilinan J."/>
            <person name="Papanicolaou A."/>
            <person name="Barry K."/>
            <person name="LaButti K."/>
            <person name="Viragh M."/>
            <person name="Koriabine M."/>
            <person name="Yan M."/>
            <person name="Riley R."/>
            <person name="Champramary S."/>
            <person name="Plett K.L."/>
            <person name="Tsai I.J."/>
            <person name="Slot J."/>
            <person name="Sipos G."/>
            <person name="Plett J."/>
            <person name="Nagy L.G."/>
            <person name="Grigoriev I.V."/>
        </authorList>
    </citation>
    <scope>NUCLEOTIDE SEQUENCE</scope>
    <source>
        <strain evidence="1">ICMP 16352</strain>
    </source>
</reference>
<dbReference type="EMBL" id="JAUEPR010000008">
    <property type="protein sequence ID" value="KAK0481708.1"/>
    <property type="molecule type" value="Genomic_DNA"/>
</dbReference>
<gene>
    <name evidence="1" type="ORF">IW261DRAFT_1472082</name>
</gene>
<evidence type="ECO:0000313" key="1">
    <source>
        <dbReference type="EMBL" id="KAK0481708.1"/>
    </source>
</evidence>
<feature type="non-terminal residue" evidence="1">
    <location>
        <position position="81"/>
    </location>
</feature>
<sequence>YVIAGTPTTNIVYSFSDIGDNAMILIPAPNAPDTRPKYHISSVRVILNTGAVVEAYTAIRRGATQEGPMVGDFECVLNFAR</sequence>
<keyword evidence="2" id="KW-1185">Reference proteome</keyword>
<organism evidence="1 2">
    <name type="scientific">Armillaria novae-zelandiae</name>
    <dbReference type="NCBI Taxonomy" id="153914"/>
    <lineage>
        <taxon>Eukaryota</taxon>
        <taxon>Fungi</taxon>
        <taxon>Dikarya</taxon>
        <taxon>Basidiomycota</taxon>
        <taxon>Agaricomycotina</taxon>
        <taxon>Agaricomycetes</taxon>
        <taxon>Agaricomycetidae</taxon>
        <taxon>Agaricales</taxon>
        <taxon>Marasmiineae</taxon>
        <taxon>Physalacriaceae</taxon>
        <taxon>Armillaria</taxon>
    </lineage>
</organism>
<accession>A0AA39UCM5</accession>